<dbReference type="InterPro" id="IPR029068">
    <property type="entry name" value="Glyas_Bleomycin-R_OHBP_Dase"/>
</dbReference>
<sequence length="109" mass="11361">LVAAFGFEEQFTVPGEGGTGIIHAQIRWPGGGGVMLGDTEGRDAEHLALPSGPISVYVVTDKPDALHDRAVAAGATIVRGLRDEEYGSRGFSATDPEGNLWSFGTYAGD</sequence>
<dbReference type="PANTHER" id="PTHR34109:SF1">
    <property type="entry name" value="VOC DOMAIN-CONTAINING PROTEIN"/>
    <property type="match status" value="1"/>
</dbReference>
<name>A0A382KMW4_9ZZZZ</name>
<reference evidence="2" key="1">
    <citation type="submission" date="2018-05" db="EMBL/GenBank/DDBJ databases">
        <authorList>
            <person name="Lanie J.A."/>
            <person name="Ng W.-L."/>
            <person name="Kazmierczak K.M."/>
            <person name="Andrzejewski T.M."/>
            <person name="Davidsen T.M."/>
            <person name="Wayne K.J."/>
            <person name="Tettelin H."/>
            <person name="Glass J.I."/>
            <person name="Rusch D."/>
            <person name="Podicherti R."/>
            <person name="Tsui H.-C.T."/>
            <person name="Winkler M.E."/>
        </authorList>
    </citation>
    <scope>NUCLEOTIDE SEQUENCE</scope>
</reference>
<dbReference type="Gene3D" id="3.30.720.120">
    <property type="match status" value="1"/>
</dbReference>
<accession>A0A382KMW4</accession>
<dbReference type="InterPro" id="IPR004360">
    <property type="entry name" value="Glyas_Fos-R_dOase_dom"/>
</dbReference>
<organism evidence="2">
    <name type="scientific">marine metagenome</name>
    <dbReference type="NCBI Taxonomy" id="408172"/>
    <lineage>
        <taxon>unclassified sequences</taxon>
        <taxon>metagenomes</taxon>
        <taxon>ecological metagenomes</taxon>
    </lineage>
</organism>
<feature type="domain" description="VOC" evidence="1">
    <location>
        <begin position="1"/>
        <end position="106"/>
    </location>
</feature>
<evidence type="ECO:0000313" key="2">
    <source>
        <dbReference type="EMBL" id="SVC25599.1"/>
    </source>
</evidence>
<dbReference type="PROSITE" id="PS51819">
    <property type="entry name" value="VOC"/>
    <property type="match status" value="1"/>
</dbReference>
<dbReference type="Pfam" id="PF00903">
    <property type="entry name" value="Glyoxalase"/>
    <property type="match status" value="1"/>
</dbReference>
<evidence type="ECO:0000259" key="1">
    <source>
        <dbReference type="PROSITE" id="PS51819"/>
    </source>
</evidence>
<dbReference type="InterPro" id="IPR037523">
    <property type="entry name" value="VOC_core"/>
</dbReference>
<dbReference type="PANTHER" id="PTHR34109">
    <property type="entry name" value="BNAUNNG04460D PROTEIN-RELATED"/>
    <property type="match status" value="1"/>
</dbReference>
<feature type="non-terminal residue" evidence="2">
    <location>
        <position position="1"/>
    </location>
</feature>
<protein>
    <recommendedName>
        <fullName evidence="1">VOC domain-containing protein</fullName>
    </recommendedName>
</protein>
<dbReference type="AlphaFoldDB" id="A0A382KMW4"/>
<dbReference type="SUPFAM" id="SSF54593">
    <property type="entry name" value="Glyoxalase/Bleomycin resistance protein/Dihydroxybiphenyl dioxygenase"/>
    <property type="match status" value="1"/>
</dbReference>
<dbReference type="Gene3D" id="3.30.720.110">
    <property type="match status" value="1"/>
</dbReference>
<dbReference type="EMBL" id="UINC01081594">
    <property type="protein sequence ID" value="SVC25599.1"/>
    <property type="molecule type" value="Genomic_DNA"/>
</dbReference>
<gene>
    <name evidence="2" type="ORF">METZ01_LOCUS278453</name>
</gene>
<proteinExistence type="predicted"/>